<reference evidence="3" key="1">
    <citation type="journal article" date="2023" name="Mol. Phylogenet. Evol.">
        <title>Genome-scale phylogeny and comparative genomics of the fungal order Sordariales.</title>
        <authorList>
            <person name="Hensen N."/>
            <person name="Bonometti L."/>
            <person name="Westerberg I."/>
            <person name="Brannstrom I.O."/>
            <person name="Guillou S."/>
            <person name="Cros-Aarteil S."/>
            <person name="Calhoun S."/>
            <person name="Haridas S."/>
            <person name="Kuo A."/>
            <person name="Mondo S."/>
            <person name="Pangilinan J."/>
            <person name="Riley R."/>
            <person name="LaButti K."/>
            <person name="Andreopoulos B."/>
            <person name="Lipzen A."/>
            <person name="Chen C."/>
            <person name="Yan M."/>
            <person name="Daum C."/>
            <person name="Ng V."/>
            <person name="Clum A."/>
            <person name="Steindorff A."/>
            <person name="Ohm R.A."/>
            <person name="Martin F."/>
            <person name="Silar P."/>
            <person name="Natvig D.O."/>
            <person name="Lalanne C."/>
            <person name="Gautier V."/>
            <person name="Ament-Velasquez S.L."/>
            <person name="Kruys A."/>
            <person name="Hutchinson M.I."/>
            <person name="Powell A.J."/>
            <person name="Barry K."/>
            <person name="Miller A.N."/>
            <person name="Grigoriev I.V."/>
            <person name="Debuchy R."/>
            <person name="Gladieux P."/>
            <person name="Hiltunen Thoren M."/>
            <person name="Johannesson H."/>
        </authorList>
    </citation>
    <scope>NUCLEOTIDE SEQUENCE</scope>
    <source>
        <strain evidence="3">CBS 626.80</strain>
    </source>
</reference>
<evidence type="ECO:0008006" key="5">
    <source>
        <dbReference type="Google" id="ProtNLM"/>
    </source>
</evidence>
<feature type="transmembrane region" description="Helical" evidence="2">
    <location>
        <begin position="125"/>
        <end position="147"/>
    </location>
</feature>
<dbReference type="AlphaFoldDB" id="A0AAN6SHW5"/>
<evidence type="ECO:0000256" key="2">
    <source>
        <dbReference type="SAM" id="Phobius"/>
    </source>
</evidence>
<keyword evidence="2" id="KW-0472">Membrane</keyword>
<feature type="region of interest" description="Disordered" evidence="1">
    <location>
        <begin position="23"/>
        <end position="51"/>
    </location>
</feature>
<evidence type="ECO:0000313" key="4">
    <source>
        <dbReference type="Proteomes" id="UP001303222"/>
    </source>
</evidence>
<dbReference type="EMBL" id="MU859098">
    <property type="protein sequence ID" value="KAK3953868.1"/>
    <property type="molecule type" value="Genomic_DNA"/>
</dbReference>
<feature type="compositionally biased region" description="Low complexity" evidence="1">
    <location>
        <begin position="177"/>
        <end position="193"/>
    </location>
</feature>
<dbReference type="Proteomes" id="UP001303222">
    <property type="component" value="Unassembled WGS sequence"/>
</dbReference>
<keyword evidence="2" id="KW-1133">Transmembrane helix</keyword>
<comment type="caution">
    <text evidence="3">The sequence shown here is derived from an EMBL/GenBank/DDBJ whole genome shotgun (WGS) entry which is preliminary data.</text>
</comment>
<reference evidence="3" key="2">
    <citation type="submission" date="2023-06" db="EMBL/GenBank/DDBJ databases">
        <authorList>
            <consortium name="Lawrence Berkeley National Laboratory"/>
            <person name="Mondo S.J."/>
            <person name="Hensen N."/>
            <person name="Bonometti L."/>
            <person name="Westerberg I."/>
            <person name="Brannstrom I.O."/>
            <person name="Guillou S."/>
            <person name="Cros-Aarteil S."/>
            <person name="Calhoun S."/>
            <person name="Haridas S."/>
            <person name="Kuo A."/>
            <person name="Pangilinan J."/>
            <person name="Riley R."/>
            <person name="Labutti K."/>
            <person name="Andreopoulos B."/>
            <person name="Lipzen A."/>
            <person name="Chen C."/>
            <person name="Yanf M."/>
            <person name="Daum C."/>
            <person name="Ng V."/>
            <person name="Clum A."/>
            <person name="Steindorff A."/>
            <person name="Ohm R."/>
            <person name="Martin F."/>
            <person name="Silar P."/>
            <person name="Natvig D."/>
            <person name="Lalanne C."/>
            <person name="Gautier V."/>
            <person name="Ament-Velasquez S.L."/>
            <person name="Kruys A."/>
            <person name="Hutchinson M.I."/>
            <person name="Powell A.J."/>
            <person name="Barry K."/>
            <person name="Miller A.N."/>
            <person name="Grigoriev I.V."/>
            <person name="Debuchy R."/>
            <person name="Gladieux P."/>
            <person name="Thoren M.H."/>
            <person name="Johannesson H."/>
        </authorList>
    </citation>
    <scope>NUCLEOTIDE SEQUENCE</scope>
    <source>
        <strain evidence="3">CBS 626.80</strain>
    </source>
</reference>
<keyword evidence="2" id="KW-0812">Transmembrane</keyword>
<keyword evidence="4" id="KW-1185">Reference proteome</keyword>
<gene>
    <name evidence="3" type="ORF">QBC32DRAFT_323097</name>
</gene>
<organism evidence="3 4">
    <name type="scientific">Pseudoneurospora amorphoporcata</name>
    <dbReference type="NCBI Taxonomy" id="241081"/>
    <lineage>
        <taxon>Eukaryota</taxon>
        <taxon>Fungi</taxon>
        <taxon>Dikarya</taxon>
        <taxon>Ascomycota</taxon>
        <taxon>Pezizomycotina</taxon>
        <taxon>Sordariomycetes</taxon>
        <taxon>Sordariomycetidae</taxon>
        <taxon>Sordariales</taxon>
        <taxon>Sordariaceae</taxon>
        <taxon>Pseudoneurospora</taxon>
    </lineage>
</organism>
<dbReference type="SUPFAM" id="SSF89372">
    <property type="entry name" value="Fucose-specific lectin"/>
    <property type="match status" value="1"/>
</dbReference>
<dbReference type="Gene3D" id="2.120.10.70">
    <property type="entry name" value="Fucose-specific lectin"/>
    <property type="match status" value="1"/>
</dbReference>
<feature type="region of interest" description="Disordered" evidence="1">
    <location>
        <begin position="150"/>
        <end position="193"/>
    </location>
</feature>
<evidence type="ECO:0000256" key="1">
    <source>
        <dbReference type="SAM" id="MobiDB-lite"/>
    </source>
</evidence>
<evidence type="ECO:0000313" key="3">
    <source>
        <dbReference type="EMBL" id="KAK3953868.1"/>
    </source>
</evidence>
<proteinExistence type="predicted"/>
<sequence>MAHQIPPPGEGYYVPNHTDQYAQGQAHTQGQQPYSQGHQTHAQGQPEQDQYPNWADGLEVVPHEHLNNTQHWPEVRQEEVGKELNPTTAAVNEWKWRDERHQYNASQAPEVVDGPTPVKPNRKRLWIILGSVLAVIIIVAAVVGGVVGSKAARDSKASTDPVLDTGGDGGSSSAIPSPSQTTTGGAAAPTSTGSVAGAIKSGSPLTLASWRNDKGKIGLYLFYQDKTNNVYYVKYDGSSWGKPVSTITGLKRDTKLTAAVILNGVGNTARPHVILTYIGPGPTVLAKDINENNIPTISNDDDFIENMGPLDALANSSTASYFPAAVYQTPSGELGQARVIMLRWFAKLTGIVALPGTNLAMVPISTRWANYSASGGYGVIYQDPDGRLAASVPDLGPDDSVDAVAPWFNSSIFPTDITPPNGAPLSAWVTSRSSSPSYSPNTYILYLDSDSSVKMVYTSFSGDVNDSVTWMTSEPEALKGLDKDTGIGCVLMASIDADQQNRNEIPIEQDSEEVNRCFFQKGGKLVEARMSGGAGSGDVEWKIVGEVPLPT</sequence>
<accession>A0AAN6SHW5</accession>
<protein>
    <recommendedName>
        <fullName evidence="5">Fucose-specific lectin</fullName>
    </recommendedName>
</protein>
<name>A0AAN6SHW5_9PEZI</name>